<evidence type="ECO:0000313" key="1">
    <source>
        <dbReference type="EMBL" id="KAH9483499.1"/>
    </source>
</evidence>
<keyword evidence="2" id="KW-1185">Reference proteome</keyword>
<gene>
    <name evidence="1" type="ORF">JR316_0002967</name>
</gene>
<protein>
    <submittedName>
        <fullName evidence="1">Uncharacterized protein</fullName>
    </submittedName>
</protein>
<accession>A0ACB8H8I4</accession>
<comment type="caution">
    <text evidence="1">The sequence shown here is derived from an EMBL/GenBank/DDBJ whole genome shotgun (WGS) entry which is preliminary data.</text>
</comment>
<sequence>MTVIGERMTAAYYIALHLAMDTFTIHVHHLQGLREPVMLGNLLPEDFRRRHLPTMRIDRLRKDRRVQLQWVRDNIIQDRLT</sequence>
<reference evidence="1" key="1">
    <citation type="submission" date="2021-10" db="EMBL/GenBank/DDBJ databases">
        <title>Psilocybe cubensis genome.</title>
        <authorList>
            <person name="Mckernan K.J."/>
            <person name="Crawford S."/>
            <person name="Trippe A."/>
            <person name="Kane L.T."/>
            <person name="Mclaughlin S."/>
        </authorList>
    </citation>
    <scope>NUCLEOTIDE SEQUENCE</scope>
    <source>
        <strain evidence="1">MGC-MH-2018</strain>
    </source>
</reference>
<dbReference type="EMBL" id="JAFIQS020000003">
    <property type="protein sequence ID" value="KAH9483499.1"/>
    <property type="molecule type" value="Genomic_DNA"/>
</dbReference>
<proteinExistence type="predicted"/>
<dbReference type="Proteomes" id="UP000664032">
    <property type="component" value="Unassembled WGS sequence"/>
</dbReference>
<evidence type="ECO:0000313" key="2">
    <source>
        <dbReference type="Proteomes" id="UP000664032"/>
    </source>
</evidence>
<organism evidence="1 2">
    <name type="scientific">Psilocybe cubensis</name>
    <name type="common">Psychedelic mushroom</name>
    <name type="synonym">Stropharia cubensis</name>
    <dbReference type="NCBI Taxonomy" id="181762"/>
    <lineage>
        <taxon>Eukaryota</taxon>
        <taxon>Fungi</taxon>
        <taxon>Dikarya</taxon>
        <taxon>Basidiomycota</taxon>
        <taxon>Agaricomycotina</taxon>
        <taxon>Agaricomycetes</taxon>
        <taxon>Agaricomycetidae</taxon>
        <taxon>Agaricales</taxon>
        <taxon>Agaricineae</taxon>
        <taxon>Strophariaceae</taxon>
        <taxon>Psilocybe</taxon>
    </lineage>
</organism>
<name>A0ACB8H8I4_PSICU</name>